<evidence type="ECO:0008006" key="4">
    <source>
        <dbReference type="Google" id="ProtNLM"/>
    </source>
</evidence>
<feature type="signal peptide" evidence="1">
    <location>
        <begin position="1"/>
        <end position="20"/>
    </location>
</feature>
<dbReference type="PROSITE" id="PS51257">
    <property type="entry name" value="PROKAR_LIPOPROTEIN"/>
    <property type="match status" value="1"/>
</dbReference>
<dbReference type="AlphaFoldDB" id="A0A7I9V7S0"/>
<gene>
    <name evidence="2" type="ORF">nbrc107696_15870</name>
</gene>
<accession>A0A7I9V7S0</accession>
<keyword evidence="1" id="KW-0732">Signal</keyword>
<protein>
    <recommendedName>
        <fullName evidence="4">Lipoprotein</fullName>
    </recommendedName>
</protein>
<organism evidence="2 3">
    <name type="scientific">Gordonia spumicola</name>
    <dbReference type="NCBI Taxonomy" id="589161"/>
    <lineage>
        <taxon>Bacteria</taxon>
        <taxon>Bacillati</taxon>
        <taxon>Actinomycetota</taxon>
        <taxon>Actinomycetes</taxon>
        <taxon>Mycobacteriales</taxon>
        <taxon>Gordoniaceae</taxon>
        <taxon>Gordonia</taxon>
    </lineage>
</organism>
<evidence type="ECO:0000313" key="2">
    <source>
        <dbReference type="EMBL" id="GEE01141.1"/>
    </source>
</evidence>
<feature type="chain" id="PRO_5038656546" description="Lipoprotein" evidence="1">
    <location>
        <begin position="21"/>
        <end position="135"/>
    </location>
</feature>
<proteinExistence type="predicted"/>
<keyword evidence="3" id="KW-1185">Reference proteome</keyword>
<evidence type="ECO:0000313" key="3">
    <source>
        <dbReference type="Proteomes" id="UP000444960"/>
    </source>
</evidence>
<evidence type="ECO:0000256" key="1">
    <source>
        <dbReference type="SAM" id="SignalP"/>
    </source>
</evidence>
<dbReference type="OrthoDB" id="9942928at2"/>
<reference evidence="3" key="1">
    <citation type="submission" date="2019-06" db="EMBL/GenBank/DDBJ databases">
        <title>Gordonia isolated from sludge of a wastewater treatment plant.</title>
        <authorList>
            <person name="Tamura T."/>
            <person name="Aoyama K."/>
            <person name="Kang Y."/>
            <person name="Saito S."/>
            <person name="Akiyama N."/>
            <person name="Yazawa K."/>
            <person name="Gonoi T."/>
            <person name="Mikami Y."/>
        </authorList>
    </citation>
    <scope>NUCLEOTIDE SEQUENCE [LARGE SCALE GENOMIC DNA]</scope>
    <source>
        <strain evidence="3">NBRC 107696</strain>
    </source>
</reference>
<dbReference type="Proteomes" id="UP000444960">
    <property type="component" value="Unassembled WGS sequence"/>
</dbReference>
<comment type="caution">
    <text evidence="2">The sequence shown here is derived from an EMBL/GenBank/DDBJ whole genome shotgun (WGS) entry which is preliminary data.</text>
</comment>
<dbReference type="EMBL" id="BJOV01000003">
    <property type="protein sequence ID" value="GEE01141.1"/>
    <property type="molecule type" value="Genomic_DNA"/>
</dbReference>
<dbReference type="RefSeq" id="WP_161894974.1">
    <property type="nucleotide sequence ID" value="NZ_BJOV01000003.1"/>
</dbReference>
<sequence>MHFKKIAAAVAAVGALTFLAACGDDSGDTASTNQTVSSTVPDGFPKDIPVVGTQFKAYDSPVEDAVGMEVVGATATSFPDAVDKLRAAKYDEVVSPGKDPSQQNATFSNEKYTVAIVSSQTGGKYRLTYSVIIPN</sequence>
<name>A0A7I9V7S0_9ACTN</name>